<dbReference type="OrthoDB" id="3399802at2"/>
<reference evidence="1 2" key="1">
    <citation type="submission" date="2017-06" db="EMBL/GenBank/DDBJ databases">
        <authorList>
            <consortium name="Pathogen Informatics"/>
        </authorList>
    </citation>
    <scope>NUCLEOTIDE SEQUENCE [LARGE SCALE GENOMIC DNA]</scope>
    <source>
        <strain evidence="1 2">NCTC13015</strain>
    </source>
</reference>
<evidence type="ECO:0000313" key="1">
    <source>
        <dbReference type="EMBL" id="SNV53053.1"/>
    </source>
</evidence>
<dbReference type="Proteomes" id="UP000215374">
    <property type="component" value="Chromosome 1"/>
</dbReference>
<dbReference type="Gene3D" id="1.10.10.10">
    <property type="entry name" value="Winged helix-like DNA-binding domain superfamily/Winged helix DNA-binding domain"/>
    <property type="match status" value="1"/>
</dbReference>
<dbReference type="RefSeq" id="WP_051904670.1">
    <property type="nucleotide sequence ID" value="NZ_CP009211.1"/>
</dbReference>
<sequence length="226" mass="24508">MVRRRAPRPASQLTAAAAELSAKQREVFHALQAFPDGAQVAELSHKLGMHINTVRGHLDELIAQELVSRRQAHTVGRGRPSHIFTARVPRGSEVASEYIELVEMLTGMLADGDLEQAREIGQQWAAKSAGREADASADLDEGTEALVRLLRAMGFDPLPREGTAADGAREVGLRACPFIGPDGELPDRTVCALHAGYLDGRASELKVELRPFDRLNECGARITEAD</sequence>
<dbReference type="InterPro" id="IPR036388">
    <property type="entry name" value="WH-like_DNA-bd_sf"/>
</dbReference>
<dbReference type="EMBL" id="LT906467">
    <property type="protein sequence ID" value="SNV53053.1"/>
    <property type="molecule type" value="Genomic_DNA"/>
</dbReference>
<organism evidence="1 2">
    <name type="scientific">Corynebacterium imitans</name>
    <dbReference type="NCBI Taxonomy" id="156978"/>
    <lineage>
        <taxon>Bacteria</taxon>
        <taxon>Bacillati</taxon>
        <taxon>Actinomycetota</taxon>
        <taxon>Actinomycetes</taxon>
        <taxon>Mycobacteriales</taxon>
        <taxon>Corynebacteriaceae</taxon>
        <taxon>Corynebacterium</taxon>
    </lineage>
</organism>
<name>A0A239Y3Y0_9CORY</name>
<dbReference type="AlphaFoldDB" id="A0A239Y3Y0"/>
<accession>A0A239Y3Y0</accession>
<gene>
    <name evidence="1" type="primary">ArnR</name>
    <name evidence="1" type="ORF">SAMEA4535761_00128</name>
</gene>
<protein>
    <submittedName>
        <fullName evidence="1">Aerobic repressor of nitrate reductase R</fullName>
    </submittedName>
</protein>
<dbReference type="InterPro" id="IPR036390">
    <property type="entry name" value="WH_DNA-bd_sf"/>
</dbReference>
<evidence type="ECO:0000313" key="2">
    <source>
        <dbReference type="Proteomes" id="UP000215374"/>
    </source>
</evidence>
<proteinExistence type="predicted"/>
<dbReference type="SUPFAM" id="SSF46785">
    <property type="entry name" value="Winged helix' DNA-binding domain"/>
    <property type="match status" value="1"/>
</dbReference>